<dbReference type="AlphaFoldDB" id="A0AAN9JXK1"/>
<sequence length="142" mass="16485">MVVIRDVSSHQILYLRKLDYDASILLGYTCSESFARQHLQGSLACREFLLYSFHNWFKTSFTLCFPWPMFPRESLSFDVYMIVNTSPSLNLIYEHVSDEMRVLLRSVVARGEIQRTCSKSRTYENLLFSPGNGESFVFCAVL</sequence>
<organism evidence="1 2">
    <name type="scientific">Canavalia gladiata</name>
    <name type="common">Sword bean</name>
    <name type="synonym">Dolichos gladiatus</name>
    <dbReference type="NCBI Taxonomy" id="3824"/>
    <lineage>
        <taxon>Eukaryota</taxon>
        <taxon>Viridiplantae</taxon>
        <taxon>Streptophyta</taxon>
        <taxon>Embryophyta</taxon>
        <taxon>Tracheophyta</taxon>
        <taxon>Spermatophyta</taxon>
        <taxon>Magnoliopsida</taxon>
        <taxon>eudicotyledons</taxon>
        <taxon>Gunneridae</taxon>
        <taxon>Pentapetalae</taxon>
        <taxon>rosids</taxon>
        <taxon>fabids</taxon>
        <taxon>Fabales</taxon>
        <taxon>Fabaceae</taxon>
        <taxon>Papilionoideae</taxon>
        <taxon>50 kb inversion clade</taxon>
        <taxon>NPAAA clade</taxon>
        <taxon>indigoferoid/millettioid clade</taxon>
        <taxon>Phaseoleae</taxon>
        <taxon>Canavalia</taxon>
    </lineage>
</organism>
<name>A0AAN9JXK1_CANGL</name>
<protein>
    <submittedName>
        <fullName evidence="1">Uncharacterized protein</fullName>
    </submittedName>
</protein>
<dbReference type="Proteomes" id="UP001367508">
    <property type="component" value="Unassembled WGS sequence"/>
</dbReference>
<reference evidence="1 2" key="1">
    <citation type="submission" date="2024-01" db="EMBL/GenBank/DDBJ databases">
        <title>The genomes of 5 underutilized Papilionoideae crops provide insights into root nodulation and disease resistanc.</title>
        <authorList>
            <person name="Jiang F."/>
        </authorList>
    </citation>
    <scope>NUCLEOTIDE SEQUENCE [LARGE SCALE GENOMIC DNA]</scope>
    <source>
        <strain evidence="1">LVBAO_FW01</strain>
        <tissue evidence="1">Leaves</tissue>
    </source>
</reference>
<keyword evidence="2" id="KW-1185">Reference proteome</keyword>
<proteinExistence type="predicted"/>
<dbReference type="EMBL" id="JAYMYQ010000011">
    <property type="protein sequence ID" value="KAK7306133.1"/>
    <property type="molecule type" value="Genomic_DNA"/>
</dbReference>
<evidence type="ECO:0000313" key="1">
    <source>
        <dbReference type="EMBL" id="KAK7306133.1"/>
    </source>
</evidence>
<comment type="caution">
    <text evidence="1">The sequence shown here is derived from an EMBL/GenBank/DDBJ whole genome shotgun (WGS) entry which is preliminary data.</text>
</comment>
<accession>A0AAN9JXK1</accession>
<gene>
    <name evidence="1" type="ORF">VNO77_44054</name>
</gene>
<evidence type="ECO:0000313" key="2">
    <source>
        <dbReference type="Proteomes" id="UP001367508"/>
    </source>
</evidence>